<reference evidence="3" key="1">
    <citation type="submission" date="2025-08" db="UniProtKB">
        <authorList>
            <consortium name="RefSeq"/>
        </authorList>
    </citation>
    <scope>IDENTIFICATION</scope>
    <source>
        <tissue evidence="3">Whole organism</tissue>
    </source>
</reference>
<dbReference type="KEGG" id="hazt:108671693"/>
<feature type="compositionally biased region" description="Polar residues" evidence="1">
    <location>
        <begin position="126"/>
        <end position="137"/>
    </location>
</feature>
<sequence length="682" mass="74074">MNSVHLPLVPLSNRFTKGTHTLPKVLPSHQSSSESQSVKTSKPKPPPLTTQQNSPLLNVQPLLTAIPPTPTTTVNSPTPIINSDSCITGIDSLKVGDLPGSLSATGFLGAGVIIRDGIIIRRLPSFPSSDSQASTSPVKGPSPRNSPPLSPLITPLKILSPPQTPRRAQRFALPASFSTSSEGRDSPVLPPKYDSRRLPPQPPARSSKSPFSSPKQTQSPSYRKARSPTRTVFQYPSPKSTSPNRNRDSKYAEELPRPMSAHGFLPTGQFASAFNRAFIPSSGVNLNPFSIPTSFEGKPSHGPVLKQRPPLPRSSFSFNEDSTTSTISSTSTKSAKSDTSQNCSKTRDGSRYTDTRMDYPKATTKEPLKGMAERISSNSSSNNSINSQEALSNLQLNKSLVPSTRSYTTTSKKEGSKSVREYTDVLQQLSRNYKAQVDRTNPEKVKEEKIMRPTAVTPASGRIEMKQKQEVLEQRHFDLLRRQKQLQEQYLRLQNIQKTGSRLSVPNIDQFLEELNKKAQVKAPITAKEKRELLKKAGSEDSLLTRSGLSSMSFSETGGSLTNLISPSATKSTDDLHQSSSKSSSSCTISVIKSTNVEKSATSPIHISALNWPNPEPQATTTVASSINNPFRQAGRSATVTTKILGDHLGPSRKFSAPSARKKSYPSTAPNPIECAAADHSR</sequence>
<feature type="region of interest" description="Disordered" evidence="1">
    <location>
        <begin position="125"/>
        <end position="253"/>
    </location>
</feature>
<evidence type="ECO:0000313" key="3">
    <source>
        <dbReference type="RefSeq" id="XP_018014751.1"/>
    </source>
</evidence>
<feature type="compositionally biased region" description="Polar residues" evidence="1">
    <location>
        <begin position="228"/>
        <end position="244"/>
    </location>
</feature>
<dbReference type="OrthoDB" id="6022652at2759"/>
<dbReference type="GeneID" id="108671693"/>
<feature type="compositionally biased region" description="Low complexity" evidence="1">
    <location>
        <begin position="28"/>
        <end position="40"/>
    </location>
</feature>
<keyword evidence="2" id="KW-1185">Reference proteome</keyword>
<evidence type="ECO:0000313" key="2">
    <source>
        <dbReference type="Proteomes" id="UP000694843"/>
    </source>
</evidence>
<gene>
    <name evidence="3" type="primary">LOC108671693</name>
</gene>
<feature type="compositionally biased region" description="Low complexity" evidence="1">
    <location>
        <begin position="375"/>
        <end position="387"/>
    </location>
</feature>
<protein>
    <submittedName>
        <fullName evidence="3">Uncharacterized protein PB18E9.04c-like</fullName>
    </submittedName>
</protein>
<dbReference type="AlphaFoldDB" id="A0A8B7NNM3"/>
<feature type="compositionally biased region" description="Basic and acidic residues" evidence="1">
    <location>
        <begin position="345"/>
        <end position="372"/>
    </location>
</feature>
<accession>A0A8B7NNM3</accession>
<organism evidence="2 3">
    <name type="scientific">Hyalella azteca</name>
    <name type="common">Amphipod</name>
    <dbReference type="NCBI Taxonomy" id="294128"/>
    <lineage>
        <taxon>Eukaryota</taxon>
        <taxon>Metazoa</taxon>
        <taxon>Ecdysozoa</taxon>
        <taxon>Arthropoda</taxon>
        <taxon>Crustacea</taxon>
        <taxon>Multicrustacea</taxon>
        <taxon>Malacostraca</taxon>
        <taxon>Eumalacostraca</taxon>
        <taxon>Peracarida</taxon>
        <taxon>Amphipoda</taxon>
        <taxon>Senticaudata</taxon>
        <taxon>Talitrida</taxon>
        <taxon>Talitroidea</taxon>
        <taxon>Hyalellidae</taxon>
        <taxon>Hyalella</taxon>
    </lineage>
</organism>
<feature type="compositionally biased region" description="Polar residues" evidence="1">
    <location>
        <begin position="204"/>
        <end position="221"/>
    </location>
</feature>
<proteinExistence type="predicted"/>
<evidence type="ECO:0000256" key="1">
    <source>
        <dbReference type="SAM" id="MobiDB-lite"/>
    </source>
</evidence>
<feature type="region of interest" description="Disordered" evidence="1">
    <location>
        <begin position="17"/>
        <end position="56"/>
    </location>
</feature>
<feature type="region of interest" description="Disordered" evidence="1">
    <location>
        <begin position="297"/>
        <end position="387"/>
    </location>
</feature>
<feature type="compositionally biased region" description="Low complexity" evidence="1">
    <location>
        <begin position="321"/>
        <end position="340"/>
    </location>
</feature>
<dbReference type="Proteomes" id="UP000694843">
    <property type="component" value="Unplaced"/>
</dbReference>
<name>A0A8B7NNM3_HYAAZ</name>
<feature type="region of interest" description="Disordered" evidence="1">
    <location>
        <begin position="646"/>
        <end position="682"/>
    </location>
</feature>
<dbReference type="RefSeq" id="XP_018014751.1">
    <property type="nucleotide sequence ID" value="XM_018159262.1"/>
</dbReference>